<feature type="region of interest" description="Disordered" evidence="3">
    <location>
        <begin position="1950"/>
        <end position="1995"/>
    </location>
</feature>
<accession>A0AAV2BLY2</accession>
<reference evidence="5 6" key="1">
    <citation type="submission" date="2024-04" db="EMBL/GenBank/DDBJ databases">
        <authorList>
            <person name="Rising A."/>
            <person name="Reimegard J."/>
            <person name="Sonavane S."/>
            <person name="Akerstrom W."/>
            <person name="Nylinder S."/>
            <person name="Hedman E."/>
            <person name="Kallberg Y."/>
        </authorList>
    </citation>
    <scope>NUCLEOTIDE SEQUENCE [LARGE SCALE GENOMIC DNA]</scope>
</reference>
<keyword evidence="6" id="KW-1185">Reference proteome</keyword>
<dbReference type="PANTHER" id="PTHR47357">
    <property type="entry name" value="COP1-INTERACTIVE PROTEIN 1"/>
    <property type="match status" value="1"/>
</dbReference>
<feature type="coiled-coil region" evidence="2">
    <location>
        <begin position="915"/>
        <end position="1078"/>
    </location>
</feature>
<dbReference type="Pfam" id="PF15035">
    <property type="entry name" value="Rootletin"/>
    <property type="match status" value="1"/>
</dbReference>
<dbReference type="SUPFAM" id="SSF57997">
    <property type="entry name" value="Tropomyosin"/>
    <property type="match status" value="1"/>
</dbReference>
<comment type="caution">
    <text evidence="5">The sequence shown here is derived from an EMBL/GenBank/DDBJ whole genome shotgun (WGS) entry which is preliminary data.</text>
</comment>
<feature type="coiled-coil region" evidence="2">
    <location>
        <begin position="1545"/>
        <end position="1628"/>
    </location>
</feature>
<dbReference type="GO" id="GO:0005200">
    <property type="term" value="F:structural constituent of cytoskeleton"/>
    <property type="evidence" value="ECO:0007669"/>
    <property type="project" value="TreeGrafter"/>
</dbReference>
<dbReference type="Gene3D" id="1.20.5.340">
    <property type="match status" value="1"/>
</dbReference>
<name>A0AAV2BLY2_9ARAC</name>
<dbReference type="Proteomes" id="UP001497382">
    <property type="component" value="Unassembled WGS sequence"/>
</dbReference>
<feature type="coiled-coil region" evidence="2">
    <location>
        <begin position="105"/>
        <end position="213"/>
    </location>
</feature>
<evidence type="ECO:0000313" key="5">
    <source>
        <dbReference type="EMBL" id="CAL1297271.1"/>
    </source>
</evidence>
<protein>
    <recommendedName>
        <fullName evidence="4">Rootletin-like coiled-coil domain-containing protein</fullName>
    </recommendedName>
</protein>
<dbReference type="PANTHER" id="PTHR47357:SF1">
    <property type="entry name" value="SPINDLE POLE BODY COMPONENT 110"/>
    <property type="match status" value="1"/>
</dbReference>
<evidence type="ECO:0000259" key="4">
    <source>
        <dbReference type="Pfam" id="PF15035"/>
    </source>
</evidence>
<evidence type="ECO:0000256" key="1">
    <source>
        <dbReference type="ARBA" id="ARBA00023054"/>
    </source>
</evidence>
<feature type="coiled-coil region" evidence="2">
    <location>
        <begin position="559"/>
        <end position="888"/>
    </location>
</feature>
<evidence type="ECO:0000256" key="2">
    <source>
        <dbReference type="SAM" id="Coils"/>
    </source>
</evidence>
<dbReference type="EMBL" id="CAXIEN010000419">
    <property type="protein sequence ID" value="CAL1297271.1"/>
    <property type="molecule type" value="Genomic_DNA"/>
</dbReference>
<feature type="domain" description="Rootletin-like coiled-coil" evidence="4">
    <location>
        <begin position="90"/>
        <end position="262"/>
    </location>
</feature>
<dbReference type="Gene3D" id="1.10.287.1490">
    <property type="match status" value="1"/>
</dbReference>
<feature type="coiled-coil region" evidence="2">
    <location>
        <begin position="1475"/>
        <end position="1502"/>
    </location>
</feature>
<sequence length="1995" mass="231492">MAEGGSDISNVDDETLFKEEFAHVEELLISSREECVEISSKFQDVSMKVESMMRLRDDSSSDHSFSSEHLEPEKETRNDYEELKSKYESRMLVYKESSEHQARIVDVLQDRVEEYRIRCAKLEAALAEHSAHENSISETDSHSQNVLAMDLETALLQLEQEKNRCQGLQQINTLLHEQLEIATEVNQTLTSDVQRLTKEWQQARSQLLAKESEWQEEEQYFSLYYTKESNILLSLLRQVLDFKHDFRNLRSHTERELSSFKGCICRAIQNVADLQVAAVNRSQWVTEDSEVDAALKTHDYEKAQNEVPKLHQRISELLDKHEEFQKLLEEKEKANSVLSNIIEKINDSMAQTVKKAQPSFKDSQLENLLRQYSKTIEDITQILLDDGNAEISSLFTIFPLPSSSELEGQQSILNTNMLPSIVNGVKKVLQKYHKQLEDSNSKLSSLNEQNSMQQRTIEFLEDEREKMQQLNSQLSSQFESVNQKMQDFLKELKTADDSTNKHSSALETVIKSLNAQVENLQTERGHLIALQQELHSKIEILSEEKKTWKQSELNFTSDVNRSTRKISELESKLESMRKSYETLQEKYHEVSLDKELLEEEKMKFSDNLSNLRNQYLDLQTGWNMLRDKESALQDSLTSLQTDCENLSLEKKDLTEALNKALNGLESEKAAQTALKIEHEKIKMDLKSEIDKLNDKYLELEAECDKYRKQLESIEESEQDAEEEKSQINIRNNDLTNQLTKFSSQKKSIELELEQVRNELKHQTELLEAANHENNSLTRKNSELSVKLESMENEVSQLNEVISALKEEKVNLEKSLYSTQQQLLKLQEEKSDVLRELDTHRSSVSTLQVQIRDLQELHEKYVDDVAKEKNAAFLKIQQMEQEYQTALKNERHQHNIDIDLITKEKEALRNRMVTSIDELFERHQKQQDELLNQHQEEVSTLKKQIASHEREYEEKLLLLKDESKKIHKDYKKQISTLEQSIENLKTKFDESEASYNILKEKFDKAEQEHQILVEENADIMKRLKDDMNNLSVEHSKEIKKLDEKLDALRQEKESLLKEIQSLELQVNSLESEKSKITKEMEDKNSFYESEKSSKTILEDKISLIQNQLKDEQSLNAVINKSLEDCKNRLKAAQNENNELRKQIEDIQQKLNEKDVSTTKLQSQNKELKSTLREVEKSRQDTKREVHNLKRNILSLEKSINTKEDEINELNMLHKREEEIQESLKKEIVQLKQKVMESIASSEAAAKELSASKLKLADLEQKYRMQQEQHQSLLHECLSSEQNFSEHRVNLERSMAEASREIQNLRSALNLEEGKVLALESKVVKLDGTKREVESKLYSMCLFLRSILGLGSDSGFMSVSSNLPSTPGPSRDASTEKLTEISRSSVRESPHRLNLSKSNYPAQFSLSDLDIDLLKSSLKDLVHKFNAVEKERDELKDVVAKLQRETDELKGEHSQCVSKMYQLKRDLEDKKNVEKDLATKIANIHRCEEVIRTLEREKRRLTEKLGSEEFFASSSNKEKENLLDKISELKSIELKLHEEIASLNSAKEAAEMRASKCIQRFQSLEAEVEQVKEILATKDHGMKTLEQKLAAANRKLKTAESQTKSLELTADHLSNEVKKYSKNEEFLTEKVRILSSSLSQTSSSQQNLYEELEKKQKESLKNQTELFKVQQTNEQLRSSVNEYKLKNEVLQKEIKELRNGLMQAETTTQEQSEQIRKMQNLLLSNENLEKNSTQQIEGLQKHKDILEEKIRSLSSSLRIAREELDEKDELNNQLEKELNSLKKTLDKMEKEKVRNSEMTAKSIIERSSLGKSLRQLEIENQTLQQRVQNLQAQLTELEERHSQRMKDFLKSQTSESKLEESRLRAALKQAERQMEEREKAHRRKVLGLEKQIGVLKNHLDNEQKRWQQYHQRSLSASANINYLHSVIGSSLQIVSDDPQKLLHEAERLDHTTEAELSASPGISIMTPSKLQRSGSYAHLQKTSTPKTKRRLDMSSKS</sequence>
<keyword evidence="1 2" id="KW-0175">Coiled coil</keyword>
<feature type="compositionally biased region" description="Polar residues" evidence="3">
    <location>
        <begin position="1963"/>
        <end position="1983"/>
    </location>
</feature>
<feature type="coiled-coil region" evidence="2">
    <location>
        <begin position="1114"/>
        <end position="1320"/>
    </location>
</feature>
<feature type="coiled-coil region" evidence="2">
    <location>
        <begin position="1416"/>
        <end position="1450"/>
    </location>
</feature>
<proteinExistence type="predicted"/>
<feature type="region of interest" description="Disordered" evidence="3">
    <location>
        <begin position="53"/>
        <end position="80"/>
    </location>
</feature>
<dbReference type="InterPro" id="IPR055167">
    <property type="entry name" value="Rootletin-like_CC"/>
</dbReference>
<evidence type="ECO:0000256" key="3">
    <source>
        <dbReference type="SAM" id="MobiDB-lite"/>
    </source>
</evidence>
<feature type="coiled-coil region" evidence="2">
    <location>
        <begin position="429"/>
        <end position="530"/>
    </location>
</feature>
<gene>
    <name evidence="5" type="ORF">LARSCL_LOCUS20214</name>
</gene>
<dbReference type="GO" id="GO:0005856">
    <property type="term" value="C:cytoskeleton"/>
    <property type="evidence" value="ECO:0007669"/>
    <property type="project" value="TreeGrafter"/>
</dbReference>
<evidence type="ECO:0000313" key="6">
    <source>
        <dbReference type="Proteomes" id="UP001497382"/>
    </source>
</evidence>
<feature type="coiled-coil region" evidence="2">
    <location>
        <begin position="300"/>
        <end position="344"/>
    </location>
</feature>
<feature type="coiled-coil region" evidence="2">
    <location>
        <begin position="1671"/>
        <end position="1882"/>
    </location>
</feature>
<organism evidence="5 6">
    <name type="scientific">Larinioides sclopetarius</name>
    <dbReference type="NCBI Taxonomy" id="280406"/>
    <lineage>
        <taxon>Eukaryota</taxon>
        <taxon>Metazoa</taxon>
        <taxon>Ecdysozoa</taxon>
        <taxon>Arthropoda</taxon>
        <taxon>Chelicerata</taxon>
        <taxon>Arachnida</taxon>
        <taxon>Araneae</taxon>
        <taxon>Araneomorphae</taxon>
        <taxon>Entelegynae</taxon>
        <taxon>Araneoidea</taxon>
        <taxon>Araneidae</taxon>
        <taxon>Larinioides</taxon>
    </lineage>
</organism>